<dbReference type="AlphaFoldDB" id="A0A5A7PIG0"/>
<dbReference type="Proteomes" id="UP000325081">
    <property type="component" value="Unassembled WGS sequence"/>
</dbReference>
<evidence type="ECO:0000313" key="5">
    <source>
        <dbReference type="EMBL" id="GER32655.1"/>
    </source>
</evidence>
<dbReference type="Pfam" id="PF16845">
    <property type="entry name" value="SQAPI"/>
    <property type="match status" value="1"/>
</dbReference>
<dbReference type="PANTHER" id="PTHR47373">
    <property type="entry name" value="CYSTEINE PROTEINASE INHIBITOR 2"/>
    <property type="match status" value="1"/>
</dbReference>
<reference evidence="6" key="1">
    <citation type="journal article" date="2019" name="Curr. Biol.">
        <title>Genome Sequence of Striga asiatica Provides Insight into the Evolution of Plant Parasitism.</title>
        <authorList>
            <person name="Yoshida S."/>
            <person name="Kim S."/>
            <person name="Wafula E.K."/>
            <person name="Tanskanen J."/>
            <person name="Kim Y.M."/>
            <person name="Honaas L."/>
            <person name="Yang Z."/>
            <person name="Spallek T."/>
            <person name="Conn C.E."/>
            <person name="Ichihashi Y."/>
            <person name="Cheong K."/>
            <person name="Cui S."/>
            <person name="Der J.P."/>
            <person name="Gundlach H."/>
            <person name="Jiao Y."/>
            <person name="Hori C."/>
            <person name="Ishida J.K."/>
            <person name="Kasahara H."/>
            <person name="Kiba T."/>
            <person name="Kim M.S."/>
            <person name="Koo N."/>
            <person name="Laohavisit A."/>
            <person name="Lee Y.H."/>
            <person name="Lumba S."/>
            <person name="McCourt P."/>
            <person name="Mortimer J.C."/>
            <person name="Mutuku J.M."/>
            <person name="Nomura T."/>
            <person name="Sasaki-Sekimoto Y."/>
            <person name="Seto Y."/>
            <person name="Wang Y."/>
            <person name="Wakatake T."/>
            <person name="Sakakibara H."/>
            <person name="Demura T."/>
            <person name="Yamaguchi S."/>
            <person name="Yoneyama K."/>
            <person name="Manabe R.I."/>
            <person name="Nelson D.C."/>
            <person name="Schulman A.H."/>
            <person name="Timko M.P."/>
            <person name="dePamphilis C.W."/>
            <person name="Choi D."/>
            <person name="Shirasu K."/>
        </authorList>
    </citation>
    <scope>NUCLEOTIDE SEQUENCE [LARGE SCALE GENOMIC DNA]</scope>
    <source>
        <strain evidence="6">cv. UVA1</strain>
    </source>
</reference>
<dbReference type="InterPro" id="IPR046350">
    <property type="entry name" value="Cystatin_sf"/>
</dbReference>
<evidence type="ECO:0000313" key="6">
    <source>
        <dbReference type="Proteomes" id="UP000325081"/>
    </source>
</evidence>
<dbReference type="OrthoDB" id="1908104at2759"/>
<keyword evidence="1" id="KW-0646">Protease inhibitor</keyword>
<sequence length="138" mass="15202">MADRRKSSILFLFLFLSLLILSPLASAFGRKVGGRRPVENVEANKEVQDLGKYCVREYNHQQQAKGNGSASKLLVFSRVVEAETQVVSGIKYYLKISAAPAHGGTLPQTFEAIVVVRPWLGIKKLLGFKPLSPTKSTK</sequence>
<proteinExistence type="predicted"/>
<feature type="domain" description="Cystatin" evidence="4">
    <location>
        <begin position="30"/>
        <end position="131"/>
    </location>
</feature>
<evidence type="ECO:0000256" key="2">
    <source>
        <dbReference type="ARBA" id="ARBA00022704"/>
    </source>
</evidence>
<dbReference type="GO" id="GO:0004869">
    <property type="term" value="F:cysteine-type endopeptidase inhibitor activity"/>
    <property type="evidence" value="ECO:0007669"/>
    <property type="project" value="UniProtKB-KW"/>
</dbReference>
<evidence type="ECO:0000259" key="4">
    <source>
        <dbReference type="SMART" id="SM00043"/>
    </source>
</evidence>
<organism evidence="5 6">
    <name type="scientific">Striga asiatica</name>
    <name type="common">Asiatic witchweed</name>
    <name type="synonym">Buchnera asiatica</name>
    <dbReference type="NCBI Taxonomy" id="4170"/>
    <lineage>
        <taxon>Eukaryota</taxon>
        <taxon>Viridiplantae</taxon>
        <taxon>Streptophyta</taxon>
        <taxon>Embryophyta</taxon>
        <taxon>Tracheophyta</taxon>
        <taxon>Spermatophyta</taxon>
        <taxon>Magnoliopsida</taxon>
        <taxon>eudicotyledons</taxon>
        <taxon>Gunneridae</taxon>
        <taxon>Pentapetalae</taxon>
        <taxon>asterids</taxon>
        <taxon>lamiids</taxon>
        <taxon>Lamiales</taxon>
        <taxon>Orobanchaceae</taxon>
        <taxon>Buchnereae</taxon>
        <taxon>Striga</taxon>
    </lineage>
</organism>
<keyword evidence="6" id="KW-1185">Reference proteome</keyword>
<name>A0A5A7PIG0_STRAF</name>
<dbReference type="CDD" id="cd00042">
    <property type="entry name" value="CY"/>
    <property type="match status" value="1"/>
</dbReference>
<comment type="caution">
    <text evidence="5">The sequence shown here is derived from an EMBL/GenBank/DDBJ whole genome shotgun (WGS) entry which is preliminary data.</text>
</comment>
<keyword evidence="2" id="KW-0789">Thiol protease inhibitor</keyword>
<gene>
    <name evidence="5" type="ORF">STAS_08733</name>
</gene>
<dbReference type="PANTHER" id="PTHR47373:SF1">
    <property type="entry name" value="CYSTEINE PROTEINASE INHIBITOR 2"/>
    <property type="match status" value="1"/>
</dbReference>
<dbReference type="SMART" id="SM00043">
    <property type="entry name" value="CY"/>
    <property type="match status" value="1"/>
</dbReference>
<dbReference type="Gene3D" id="3.10.450.10">
    <property type="match status" value="1"/>
</dbReference>
<evidence type="ECO:0000256" key="1">
    <source>
        <dbReference type="ARBA" id="ARBA00022690"/>
    </source>
</evidence>
<evidence type="ECO:0000256" key="3">
    <source>
        <dbReference type="SAM" id="SignalP"/>
    </source>
</evidence>
<dbReference type="InterPro" id="IPR018073">
    <property type="entry name" value="Prot_inh_cystat_CS"/>
</dbReference>
<accession>A0A5A7PIG0</accession>
<dbReference type="PROSITE" id="PS00287">
    <property type="entry name" value="CYSTATIN"/>
    <property type="match status" value="1"/>
</dbReference>
<dbReference type="EMBL" id="BKCP01004627">
    <property type="protein sequence ID" value="GER32655.1"/>
    <property type="molecule type" value="Genomic_DNA"/>
</dbReference>
<feature type="signal peptide" evidence="3">
    <location>
        <begin position="1"/>
        <end position="27"/>
    </location>
</feature>
<keyword evidence="3" id="KW-0732">Signal</keyword>
<dbReference type="SUPFAM" id="SSF54403">
    <property type="entry name" value="Cystatin/monellin"/>
    <property type="match status" value="1"/>
</dbReference>
<feature type="chain" id="PRO_5022740877" evidence="3">
    <location>
        <begin position="28"/>
        <end position="138"/>
    </location>
</feature>
<protein>
    <submittedName>
        <fullName evidence="5">Cysteine proteinase inhibitor</fullName>
    </submittedName>
</protein>
<dbReference type="InterPro" id="IPR000010">
    <property type="entry name" value="Cystatin_dom"/>
</dbReference>